<keyword evidence="1 3" id="KW-0413">Isomerase</keyword>
<evidence type="ECO:0000313" key="4">
    <source>
        <dbReference type="Proteomes" id="UP001525961"/>
    </source>
</evidence>
<accession>A0ABT2ND11</accession>
<keyword evidence="1" id="KW-0697">Rotamase</keyword>
<gene>
    <name evidence="3" type="ORF">NG792_18190</name>
</gene>
<dbReference type="EMBL" id="JAMXFA010000026">
    <property type="protein sequence ID" value="MCT7979650.1"/>
    <property type="molecule type" value="Genomic_DNA"/>
</dbReference>
<dbReference type="InterPro" id="IPR046357">
    <property type="entry name" value="PPIase_dom_sf"/>
</dbReference>
<organism evidence="3 4">
    <name type="scientific">Laspinema olomoucense D3b</name>
    <dbReference type="NCBI Taxonomy" id="2953688"/>
    <lineage>
        <taxon>Bacteria</taxon>
        <taxon>Bacillati</taxon>
        <taxon>Cyanobacteriota</taxon>
        <taxon>Cyanophyceae</taxon>
        <taxon>Oscillatoriophycideae</taxon>
        <taxon>Oscillatoriales</taxon>
        <taxon>Laspinemataceae</taxon>
        <taxon>Laspinema</taxon>
        <taxon>Laspinema olomoucense</taxon>
    </lineage>
</organism>
<dbReference type="SUPFAM" id="SSF54534">
    <property type="entry name" value="FKBP-like"/>
    <property type="match status" value="1"/>
</dbReference>
<evidence type="ECO:0000256" key="1">
    <source>
        <dbReference type="PROSITE-ProRule" id="PRU00278"/>
    </source>
</evidence>
<dbReference type="Gene3D" id="3.10.50.40">
    <property type="match status" value="1"/>
</dbReference>
<dbReference type="Proteomes" id="UP001525961">
    <property type="component" value="Unassembled WGS sequence"/>
</dbReference>
<dbReference type="InterPro" id="IPR000297">
    <property type="entry name" value="PPIase_PpiC"/>
</dbReference>
<evidence type="ECO:0000259" key="2">
    <source>
        <dbReference type="PROSITE" id="PS50198"/>
    </source>
</evidence>
<sequence length="152" mass="17145">MSSTIYTKLDELTLYPRILVKWLVVIIKNKLRETIPSLTAEQLKQKIDSNEQSFETLARKHSIAQEANANGMMGPVRVSTLPDGIKTARENATPGEAIAPVEFEGTYGLFRVEEILPEPELNDSLKQTIRNPLFEKGLQDKLTKMTLTLEMD</sequence>
<dbReference type="RefSeq" id="WP_261236342.1">
    <property type="nucleotide sequence ID" value="NZ_JAMXFA010000026.1"/>
</dbReference>
<dbReference type="PROSITE" id="PS50198">
    <property type="entry name" value="PPIC_PPIASE_2"/>
    <property type="match status" value="1"/>
</dbReference>
<protein>
    <submittedName>
        <fullName evidence="3">Peptidylprolyl isomerase</fullName>
    </submittedName>
</protein>
<dbReference type="GO" id="GO:0016853">
    <property type="term" value="F:isomerase activity"/>
    <property type="evidence" value="ECO:0007669"/>
    <property type="project" value="UniProtKB-KW"/>
</dbReference>
<dbReference type="Pfam" id="PF00639">
    <property type="entry name" value="Rotamase"/>
    <property type="match status" value="1"/>
</dbReference>
<reference evidence="3 4" key="1">
    <citation type="journal article" date="2022" name="Front. Microbiol.">
        <title>High genomic differentiation and limited gene flow indicate recent cryptic speciation within the genus Laspinema (cyanobacteria).</title>
        <authorList>
            <person name="Stanojkovic A."/>
            <person name="Skoupy S."/>
            <person name="Skaloud P."/>
            <person name="Dvorak P."/>
        </authorList>
    </citation>
    <scope>NUCLEOTIDE SEQUENCE [LARGE SCALE GENOMIC DNA]</scope>
    <source>
        <strain evidence="3 4">D3b</strain>
    </source>
</reference>
<proteinExistence type="predicted"/>
<evidence type="ECO:0000313" key="3">
    <source>
        <dbReference type="EMBL" id="MCT7979650.1"/>
    </source>
</evidence>
<feature type="domain" description="PpiC" evidence="2">
    <location>
        <begin position="15"/>
        <end position="114"/>
    </location>
</feature>
<name>A0ABT2ND11_9CYAN</name>
<comment type="caution">
    <text evidence="3">The sequence shown here is derived from an EMBL/GenBank/DDBJ whole genome shotgun (WGS) entry which is preliminary data.</text>
</comment>
<keyword evidence="4" id="KW-1185">Reference proteome</keyword>